<reference evidence="1" key="2">
    <citation type="submission" date="2019-01" db="EMBL/GenBank/DDBJ databases">
        <authorList>
            <consortium name="NCBI Pathogen Detection Project"/>
        </authorList>
    </citation>
    <scope>NUCLEOTIDE SEQUENCE</scope>
    <source>
        <strain evidence="1">BCW_3452</strain>
    </source>
</reference>
<dbReference type="EMBL" id="DACRBY010000020">
    <property type="protein sequence ID" value="HAS8541325.1"/>
    <property type="molecule type" value="Genomic_DNA"/>
</dbReference>
<accession>A0A8H9N1Y8</accession>
<sequence>MNKKPTLAEKLAATTTWFHATSLTNLNAILETGLINAMPHSPDWFTLDTSMMEHSKTEKSCKHDPKATWIIEFKLPQLPVEDVENGVYWTGYPQFFPMHVDEAKERAMISNREAVSPEHIVKLHRHDRQSGEITTCTVGELNKVLEIRNLSASL</sequence>
<protein>
    <submittedName>
        <fullName evidence="1">Uncharacterized protein</fullName>
    </submittedName>
</protein>
<dbReference type="AlphaFoldDB" id="A0A8H9N1Y8"/>
<proteinExistence type="predicted"/>
<organism evidence="1">
    <name type="scientific">Vibrio vulnificus</name>
    <dbReference type="NCBI Taxonomy" id="672"/>
    <lineage>
        <taxon>Bacteria</taxon>
        <taxon>Pseudomonadati</taxon>
        <taxon>Pseudomonadota</taxon>
        <taxon>Gammaproteobacteria</taxon>
        <taxon>Vibrionales</taxon>
        <taxon>Vibrionaceae</taxon>
        <taxon>Vibrio</taxon>
    </lineage>
</organism>
<dbReference type="Proteomes" id="UP000863257">
    <property type="component" value="Unassembled WGS sequence"/>
</dbReference>
<gene>
    <name evidence="1" type="ORF">I7730_16195</name>
</gene>
<evidence type="ECO:0000313" key="1">
    <source>
        <dbReference type="EMBL" id="HAS8541325.1"/>
    </source>
</evidence>
<name>A0A8H9N1Y8_VIBVL</name>
<reference evidence="1" key="1">
    <citation type="journal article" date="2018" name="Genome Biol.">
        <title>SKESA: strategic k-mer extension for scrupulous assemblies.</title>
        <authorList>
            <person name="Souvorov A."/>
            <person name="Agarwala R."/>
            <person name="Lipman D.J."/>
        </authorList>
    </citation>
    <scope>NUCLEOTIDE SEQUENCE</scope>
    <source>
        <strain evidence="1">BCW_3452</strain>
    </source>
</reference>
<comment type="caution">
    <text evidence="1">The sequence shown here is derived from an EMBL/GenBank/DDBJ whole genome shotgun (WGS) entry which is preliminary data.</text>
</comment>